<evidence type="ECO:0000259" key="1">
    <source>
        <dbReference type="Pfam" id="PF01541"/>
    </source>
</evidence>
<accession>A0ABY6HYF8</accession>
<dbReference type="SUPFAM" id="SSF82771">
    <property type="entry name" value="GIY-YIG endonuclease"/>
    <property type="match status" value="1"/>
</dbReference>
<organism evidence="2 3">
    <name type="scientific">Candidatus Lokiarchaeum ossiferum</name>
    <dbReference type="NCBI Taxonomy" id="2951803"/>
    <lineage>
        <taxon>Archaea</taxon>
        <taxon>Promethearchaeati</taxon>
        <taxon>Promethearchaeota</taxon>
        <taxon>Promethearchaeia</taxon>
        <taxon>Promethearchaeales</taxon>
        <taxon>Promethearchaeaceae</taxon>
        <taxon>Candidatus Lokiarchaeum</taxon>
    </lineage>
</organism>
<evidence type="ECO:0000313" key="2">
    <source>
        <dbReference type="EMBL" id="UYP48568.1"/>
    </source>
</evidence>
<dbReference type="InterPro" id="IPR000305">
    <property type="entry name" value="GIY-YIG_endonuc"/>
</dbReference>
<evidence type="ECO:0000313" key="3">
    <source>
        <dbReference type="Proteomes" id="UP001208689"/>
    </source>
</evidence>
<dbReference type="EMBL" id="CP104013">
    <property type="protein sequence ID" value="UYP48568.1"/>
    <property type="molecule type" value="Genomic_DNA"/>
</dbReference>
<keyword evidence="3" id="KW-1185">Reference proteome</keyword>
<dbReference type="Proteomes" id="UP001208689">
    <property type="component" value="Chromosome"/>
</dbReference>
<name>A0ABY6HYF8_9ARCH</name>
<sequence>MNQKNEIKNNELVYTNVLQEMFRELREHFPIQKTEEKLGGIYIFWGKPPQEEKEQMLYIGSTKNFKDRITRHFGGVQGHLFHFLDEWWSISKVQIVPIFQKNKEKAVNNDSMILGNLEKKFLDHPIIQEMKDKKKIKNLNHLLEDFLHLNMDTYYKEIRYTDRIIDEELINKLEIPLKTFWEKKKLKPNLFEFKLSNLKIAKLEAHFITTANLIDSFWFQYQMYAKNWNTVRLFVKNLHVSYYNLNKLTKNGKNANPNFGWMYFLPRNADFGVIPSNMESDLEVKFKEAWEKGHFKISSKFKDDEQLVVDKINIFQRVYVKKIINLRKYGKLKYYIDQLFDCWNKFLPDYKF</sequence>
<protein>
    <recommendedName>
        <fullName evidence="1">GIY-YIG domain-containing protein</fullName>
    </recommendedName>
</protein>
<gene>
    <name evidence="2" type="ORF">NEF87_004853</name>
</gene>
<proteinExistence type="predicted"/>
<dbReference type="Pfam" id="PF01541">
    <property type="entry name" value="GIY-YIG"/>
    <property type="match status" value="1"/>
</dbReference>
<dbReference type="InterPro" id="IPR035901">
    <property type="entry name" value="GIY-YIG_endonuc_sf"/>
</dbReference>
<feature type="domain" description="GIY-YIG" evidence="1">
    <location>
        <begin position="39"/>
        <end position="98"/>
    </location>
</feature>
<reference evidence="2" key="1">
    <citation type="submission" date="2022-09" db="EMBL/GenBank/DDBJ databases">
        <title>Actin cytoskeleton and complex cell architecture in an #Asgard archaeon.</title>
        <authorList>
            <person name="Ponce Toledo R.I."/>
            <person name="Schleper C."/>
            <person name="Rodrigues Oliveira T."/>
            <person name="Wollweber F."/>
            <person name="Xu J."/>
            <person name="Rittmann S."/>
            <person name="Klingl A."/>
            <person name="Pilhofer M."/>
        </authorList>
    </citation>
    <scope>NUCLEOTIDE SEQUENCE</scope>
    <source>
        <strain evidence="2">B-35</strain>
    </source>
</reference>